<dbReference type="Proteomes" id="UP001497535">
    <property type="component" value="Unassembled WGS sequence"/>
</dbReference>
<accession>A0ACB0YEZ3</accession>
<name>A0ACB0YEZ3_MELEN</name>
<gene>
    <name evidence="1" type="ORF">MENTE1834_LOCUS11277</name>
</gene>
<comment type="caution">
    <text evidence="1">The sequence shown here is derived from an EMBL/GenBank/DDBJ whole genome shotgun (WGS) entry which is preliminary data.</text>
</comment>
<dbReference type="EMBL" id="CAVMJV010000011">
    <property type="protein sequence ID" value="CAK5043873.1"/>
    <property type="molecule type" value="Genomic_DNA"/>
</dbReference>
<sequence length="271" mass="31255">MHHATRMLLIPEDFYKSLIGIDNPEEKANNADGTALGLFRERLQSTENNSILDPHTKAARYEQDFKRYNKLVRDKEEKPINVKLKNFEEIVETLNKNVDKNNDTNNIETNKPIQKIVRKRRKKISGFKINKKLLPGKLKVPPRGIADKNIEVESDYFSQESDPTTSEQALKYVKENSRSLGITDDLKIAKIIGGQEPLYNSNVEKIIKYILSNKSVRKKPIPIGYNEFIRRIDNHTYLKDLLLPPSSSSKQTGNGTFSFKPSLWKNQKRNE</sequence>
<evidence type="ECO:0000313" key="2">
    <source>
        <dbReference type="Proteomes" id="UP001497535"/>
    </source>
</evidence>
<organism evidence="1 2">
    <name type="scientific">Meloidogyne enterolobii</name>
    <name type="common">Root-knot nematode worm</name>
    <name type="synonym">Meloidogyne mayaguensis</name>
    <dbReference type="NCBI Taxonomy" id="390850"/>
    <lineage>
        <taxon>Eukaryota</taxon>
        <taxon>Metazoa</taxon>
        <taxon>Ecdysozoa</taxon>
        <taxon>Nematoda</taxon>
        <taxon>Chromadorea</taxon>
        <taxon>Rhabditida</taxon>
        <taxon>Tylenchina</taxon>
        <taxon>Tylenchomorpha</taxon>
        <taxon>Tylenchoidea</taxon>
        <taxon>Meloidogynidae</taxon>
        <taxon>Meloidogyninae</taxon>
        <taxon>Meloidogyne</taxon>
    </lineage>
</organism>
<proteinExistence type="predicted"/>
<keyword evidence="2" id="KW-1185">Reference proteome</keyword>
<evidence type="ECO:0000313" key="1">
    <source>
        <dbReference type="EMBL" id="CAK5043873.1"/>
    </source>
</evidence>
<reference evidence="1" key="1">
    <citation type="submission" date="2023-11" db="EMBL/GenBank/DDBJ databases">
        <authorList>
            <person name="Poullet M."/>
        </authorList>
    </citation>
    <scope>NUCLEOTIDE SEQUENCE</scope>
    <source>
        <strain evidence="1">E1834</strain>
    </source>
</reference>
<protein>
    <submittedName>
        <fullName evidence="1">Uncharacterized protein</fullName>
    </submittedName>
</protein>